<dbReference type="SMART" id="SM00886">
    <property type="entry name" value="Dabb"/>
    <property type="match status" value="1"/>
</dbReference>
<proteinExistence type="predicted"/>
<dbReference type="Proteomes" id="UP000264006">
    <property type="component" value="Chromosome"/>
</dbReference>
<dbReference type="InterPro" id="IPR013097">
    <property type="entry name" value="Dabb"/>
</dbReference>
<evidence type="ECO:0000259" key="2">
    <source>
        <dbReference type="PROSITE" id="PS51502"/>
    </source>
</evidence>
<dbReference type="PANTHER" id="PTHR33178:SF10">
    <property type="entry name" value="STRESS-RESPONSE A_B BARREL DOMAIN-CONTAINING PROTEIN"/>
    <property type="match status" value="1"/>
</dbReference>
<dbReference type="EMBL" id="CP031165">
    <property type="protein sequence ID" value="AXV09554.1"/>
    <property type="molecule type" value="Genomic_DNA"/>
</dbReference>
<feature type="domain" description="Stress-response A/B barrel" evidence="2">
    <location>
        <begin position="2"/>
        <end position="91"/>
    </location>
</feature>
<evidence type="ECO:0000256" key="1">
    <source>
        <dbReference type="ARBA" id="ARBA00011738"/>
    </source>
</evidence>
<dbReference type="Pfam" id="PF07876">
    <property type="entry name" value="Dabb"/>
    <property type="match status" value="1"/>
</dbReference>
<dbReference type="OrthoDB" id="6637496at2"/>
<reference evidence="3 4" key="1">
    <citation type="submission" date="2018-09" db="EMBL/GenBank/DDBJ databases">
        <title>Complete genome sequence of Euzebya sp. DY32-46 isolated from seawater of Pacific Ocean.</title>
        <authorList>
            <person name="Xu L."/>
            <person name="Wu Y.-H."/>
            <person name="Xu X.-W."/>
        </authorList>
    </citation>
    <scope>NUCLEOTIDE SEQUENCE [LARGE SCALE GENOMIC DNA]</scope>
    <source>
        <strain evidence="3 4">DY32-46</strain>
    </source>
</reference>
<evidence type="ECO:0000313" key="4">
    <source>
        <dbReference type="Proteomes" id="UP000264006"/>
    </source>
</evidence>
<protein>
    <submittedName>
        <fullName evidence="3">Stress responsive alpha-beta barrel domain protein Dabb</fullName>
    </submittedName>
</protein>
<gene>
    <name evidence="3" type="ORF">DVS28_a4897</name>
</gene>
<dbReference type="AlphaFoldDB" id="A0A346Y507"/>
<dbReference type="Gene3D" id="3.30.70.100">
    <property type="match status" value="1"/>
</dbReference>
<comment type="subunit">
    <text evidence="1">Homodimer.</text>
</comment>
<organism evidence="3 4">
    <name type="scientific">Euzebya pacifica</name>
    <dbReference type="NCBI Taxonomy" id="1608957"/>
    <lineage>
        <taxon>Bacteria</taxon>
        <taxon>Bacillati</taxon>
        <taxon>Actinomycetota</taxon>
        <taxon>Nitriliruptoria</taxon>
        <taxon>Euzebyales</taxon>
    </lineage>
</organism>
<sequence length="93" mass="10513">MFNHMVMFRFPDDDTAVAVIDKLHELADTLPQVEELVAGRDQMGADRSFDVGMLMRFADRDAFEAYNAHPVHVEAATWIDEVATEAIAVDWTD</sequence>
<keyword evidence="4" id="KW-1185">Reference proteome</keyword>
<accession>A0A346Y507</accession>
<dbReference type="InterPro" id="IPR044662">
    <property type="entry name" value="HS1/DABB1-like"/>
</dbReference>
<dbReference type="SUPFAM" id="SSF54909">
    <property type="entry name" value="Dimeric alpha+beta barrel"/>
    <property type="match status" value="1"/>
</dbReference>
<evidence type="ECO:0000313" key="3">
    <source>
        <dbReference type="EMBL" id="AXV09554.1"/>
    </source>
</evidence>
<dbReference type="PANTHER" id="PTHR33178">
    <property type="match status" value="1"/>
</dbReference>
<dbReference type="InterPro" id="IPR011008">
    <property type="entry name" value="Dimeric_a/b-barrel"/>
</dbReference>
<name>A0A346Y507_9ACTN</name>
<dbReference type="PROSITE" id="PS51502">
    <property type="entry name" value="S_R_A_B_BARREL"/>
    <property type="match status" value="1"/>
</dbReference>
<dbReference type="RefSeq" id="WP_114593717.1">
    <property type="nucleotide sequence ID" value="NZ_CP031165.1"/>
</dbReference>
<dbReference type="KEGG" id="euz:DVS28_a4897"/>